<dbReference type="SUPFAM" id="SSF75304">
    <property type="entry name" value="Amidase signature (AS) enzymes"/>
    <property type="match status" value="1"/>
</dbReference>
<accession>A0A1D7U141</accession>
<dbReference type="Gene3D" id="3.90.1300.10">
    <property type="entry name" value="Amidase signature (AS) domain"/>
    <property type="match status" value="1"/>
</dbReference>
<dbReference type="PANTHER" id="PTHR11895:SF176">
    <property type="entry name" value="AMIDASE AMID-RELATED"/>
    <property type="match status" value="1"/>
</dbReference>
<name>A0A1D7U141_9HYPH</name>
<reference evidence="2 3" key="1">
    <citation type="journal article" date="2015" name="Antonie Van Leeuwenhoek">
        <title>Bosea vaviloviae sp. nov., a new species of slow-growing rhizobia isolated from nodules of the relict species Vavilovia formosa (Stev.) Fed.</title>
        <authorList>
            <person name="Safronova V.I."/>
            <person name="Kuznetsova I.G."/>
            <person name="Sazanova A.L."/>
            <person name="Kimeklis A.K."/>
            <person name="Belimov A.A."/>
            <person name="Andronov E.E."/>
            <person name="Pinaev A.G."/>
            <person name="Chizhevskaya E.P."/>
            <person name="Pukhaev A.R."/>
            <person name="Popov K.P."/>
            <person name="Willems A."/>
            <person name="Tikhonovich I.A."/>
        </authorList>
    </citation>
    <scope>NUCLEOTIDE SEQUENCE [LARGE SCALE GENOMIC DNA]</scope>
    <source>
        <strain evidence="2 3">Vaf18</strain>
    </source>
</reference>
<dbReference type="InterPro" id="IPR036928">
    <property type="entry name" value="AS_sf"/>
</dbReference>
<evidence type="ECO:0000259" key="1">
    <source>
        <dbReference type="Pfam" id="PF01425"/>
    </source>
</evidence>
<dbReference type="EMBL" id="CP017147">
    <property type="protein sequence ID" value="AOO81070.1"/>
    <property type="molecule type" value="Genomic_DNA"/>
</dbReference>
<evidence type="ECO:0000313" key="2">
    <source>
        <dbReference type="EMBL" id="AOO81070.1"/>
    </source>
</evidence>
<sequence length="470" mass="50127">MNDVSRHLTDLAFLPAHVLAREIAAKRLSPVDVVDAFLKRIDRFEPKLQSFVAVYGMDARLAAEGADKAIRSGHAVGPLHGVPVALKDLIELEGRITTGGSANWRTRRSTVTATIARRMIAQGMIVLGKTHTVEFAFGGWGTNQHMGTPWNPWDPEHARTPGGSSNGSGVAVAARLAPWAIGTDTGGSVRLPAAFCGLTGLKLTIGRASTYGILPLSTSLDTPGPMARDVEDVALLYNVLQGPDPLDPNTRGILPVDPLPTLKRGVRGLRLGRMPASERAGCAEEVLAAYDRSLETLAGLGAEIVDVVLPFTFSDFTRAQAILEAEAYFNDGAMADDAGVVMDDVVRARVLVGARVSAQDYLATKRQQVECKALMAAAMAGVDALLTPSTAMAAIRLDEVDQDLMPSRFTRFGNFMEMCALSLPNGFTTGGLPLSLQICCAGYEEAMALRIGYALQQATDYHKRVPAMVA</sequence>
<feature type="domain" description="Amidase" evidence="1">
    <location>
        <begin position="32"/>
        <end position="448"/>
    </location>
</feature>
<dbReference type="OrthoDB" id="9811471at2"/>
<gene>
    <name evidence="2" type="ORF">BHK69_11895</name>
</gene>
<keyword evidence="3" id="KW-1185">Reference proteome</keyword>
<evidence type="ECO:0000313" key="3">
    <source>
        <dbReference type="Proteomes" id="UP000094969"/>
    </source>
</evidence>
<dbReference type="PANTHER" id="PTHR11895">
    <property type="entry name" value="TRANSAMIDASE"/>
    <property type="match status" value="1"/>
</dbReference>
<dbReference type="InterPro" id="IPR023631">
    <property type="entry name" value="Amidase_dom"/>
</dbReference>
<dbReference type="InterPro" id="IPR000120">
    <property type="entry name" value="Amidase"/>
</dbReference>
<dbReference type="KEGG" id="bvv:BHK69_11895"/>
<dbReference type="STRING" id="1526658.BHK69_11895"/>
<dbReference type="AlphaFoldDB" id="A0A1D7U141"/>
<dbReference type="Pfam" id="PF01425">
    <property type="entry name" value="Amidase"/>
    <property type="match status" value="1"/>
</dbReference>
<dbReference type="RefSeq" id="WP_069690285.1">
    <property type="nucleotide sequence ID" value="NZ_CP017147.1"/>
</dbReference>
<dbReference type="GO" id="GO:0003824">
    <property type="term" value="F:catalytic activity"/>
    <property type="evidence" value="ECO:0007669"/>
    <property type="project" value="InterPro"/>
</dbReference>
<dbReference type="Proteomes" id="UP000094969">
    <property type="component" value="Chromosome"/>
</dbReference>
<proteinExistence type="predicted"/>
<protein>
    <submittedName>
        <fullName evidence="2">Amidase</fullName>
    </submittedName>
</protein>
<organism evidence="2 3">
    <name type="scientific">Bosea vaviloviae</name>
    <dbReference type="NCBI Taxonomy" id="1526658"/>
    <lineage>
        <taxon>Bacteria</taxon>
        <taxon>Pseudomonadati</taxon>
        <taxon>Pseudomonadota</taxon>
        <taxon>Alphaproteobacteria</taxon>
        <taxon>Hyphomicrobiales</taxon>
        <taxon>Boseaceae</taxon>
        <taxon>Bosea</taxon>
    </lineage>
</organism>